<dbReference type="Proteomes" id="UP001159364">
    <property type="component" value="Linkage Group LG11"/>
</dbReference>
<evidence type="ECO:0000313" key="12">
    <source>
        <dbReference type="EMBL" id="KAJ8750834.1"/>
    </source>
</evidence>
<evidence type="ECO:0000256" key="3">
    <source>
        <dbReference type="ARBA" id="ARBA00013229"/>
    </source>
</evidence>
<protein>
    <recommendedName>
        <fullName evidence="3 10">Pectinesterase</fullName>
        <ecNumber evidence="3 10">3.1.1.11</ecNumber>
    </recommendedName>
</protein>
<dbReference type="AlphaFoldDB" id="A0AAV8SFA4"/>
<dbReference type="SUPFAM" id="SSF51126">
    <property type="entry name" value="Pectin lyase-like"/>
    <property type="match status" value="1"/>
</dbReference>
<comment type="caution">
    <text evidence="12">The sequence shown here is derived from an EMBL/GenBank/DDBJ whole genome shotgun (WGS) entry which is preliminary data.</text>
</comment>
<evidence type="ECO:0000256" key="8">
    <source>
        <dbReference type="ARBA" id="ARBA00023316"/>
    </source>
</evidence>
<dbReference type="EC" id="3.1.1.11" evidence="3 10"/>
<keyword evidence="13" id="KW-1185">Reference proteome</keyword>
<dbReference type="InterPro" id="IPR033131">
    <property type="entry name" value="Pectinesterase_Asp_AS"/>
</dbReference>
<proteinExistence type="predicted"/>
<dbReference type="Pfam" id="PF01095">
    <property type="entry name" value="Pectinesterase"/>
    <property type="match status" value="1"/>
</dbReference>
<dbReference type="PANTHER" id="PTHR31707">
    <property type="entry name" value="PECTINESTERASE"/>
    <property type="match status" value="1"/>
</dbReference>
<keyword evidence="7 10" id="KW-0063">Aspartyl esterase</keyword>
<keyword evidence="8" id="KW-0961">Cell wall biogenesis/degradation</keyword>
<keyword evidence="5" id="KW-0964">Secreted</keyword>
<organism evidence="12 13">
    <name type="scientific">Erythroxylum novogranatense</name>
    <dbReference type="NCBI Taxonomy" id="1862640"/>
    <lineage>
        <taxon>Eukaryota</taxon>
        <taxon>Viridiplantae</taxon>
        <taxon>Streptophyta</taxon>
        <taxon>Embryophyta</taxon>
        <taxon>Tracheophyta</taxon>
        <taxon>Spermatophyta</taxon>
        <taxon>Magnoliopsida</taxon>
        <taxon>eudicotyledons</taxon>
        <taxon>Gunneridae</taxon>
        <taxon>Pentapetalae</taxon>
        <taxon>rosids</taxon>
        <taxon>fabids</taxon>
        <taxon>Malpighiales</taxon>
        <taxon>Erythroxylaceae</taxon>
        <taxon>Erythroxylum</taxon>
    </lineage>
</organism>
<dbReference type="FunFam" id="2.160.20.10:FF:000029">
    <property type="entry name" value="Pectinesterase 4"/>
    <property type="match status" value="1"/>
</dbReference>
<evidence type="ECO:0000256" key="6">
    <source>
        <dbReference type="ARBA" id="ARBA00022801"/>
    </source>
</evidence>
<evidence type="ECO:0000313" key="13">
    <source>
        <dbReference type="Proteomes" id="UP001159364"/>
    </source>
</evidence>
<comment type="catalytic activity">
    <reaction evidence="10">
        <text>[(1-&gt;4)-alpha-D-galacturonosyl methyl ester](n) + n H2O = [(1-&gt;4)-alpha-D-galacturonosyl](n) + n methanol + n H(+)</text>
        <dbReference type="Rhea" id="RHEA:22380"/>
        <dbReference type="Rhea" id="RHEA-COMP:14570"/>
        <dbReference type="Rhea" id="RHEA-COMP:14573"/>
        <dbReference type="ChEBI" id="CHEBI:15377"/>
        <dbReference type="ChEBI" id="CHEBI:15378"/>
        <dbReference type="ChEBI" id="CHEBI:17790"/>
        <dbReference type="ChEBI" id="CHEBI:140522"/>
        <dbReference type="ChEBI" id="CHEBI:140523"/>
        <dbReference type="EC" id="3.1.1.11"/>
    </reaction>
</comment>
<gene>
    <name evidence="12" type="ORF">K2173_016015</name>
</gene>
<evidence type="ECO:0000256" key="9">
    <source>
        <dbReference type="PROSITE-ProRule" id="PRU10040"/>
    </source>
</evidence>
<name>A0AAV8SFA4_9ROSI</name>
<accession>A0AAV8SFA4</accession>
<evidence type="ECO:0000256" key="2">
    <source>
        <dbReference type="ARBA" id="ARBA00005184"/>
    </source>
</evidence>
<dbReference type="InterPro" id="IPR000070">
    <property type="entry name" value="Pectinesterase_cat"/>
</dbReference>
<sequence length="519" mass="57920">MQYLRALLKTPFRETILNLFPLPEVALGAKTITSNSDTTVATNRVTGKSANHFRFNLWETKKRLGNILSIVKRIFWETKEILRNPFWGTAELLGNLLSLPGRPFWGMKELLKNLISLQSPRTQNIPSMAIFFLLPFILSFILPEVSKALHINAVVAQDGSGDYKTIGEAIQAAPNFSVHRYTIFIKGGLYREILLVGPEKSNITFVGEGRELTVISGSKVGFVGDTATLGVDGFGFFATNLTIENTGDPRQGPGVALRSNSPQAAYYRCSIKGHQDTVFIQLGPQFYRNCWIHGTIDFIFGNGPAVFQGCHILAREALFGQANALTANGRESQDDPSGFSFHLCNISGDVALKGSKIPTRTYLGRPWRAYARTVFIESYMSNVIMPAGWLRWNKSFEATLFYGEFRNKGQGARVNNRVKWPGVHAVLDAEVAKRFTVSSFIQGEKWLPAIGVPFVAGLTLEKAAVSASKSFSTFVVLLLLQLFCSESFYYLLASNLWRWREDMKIEAFDHHVGFLRICD</sequence>
<dbReference type="PROSITE" id="PS00503">
    <property type="entry name" value="PECTINESTERASE_2"/>
    <property type="match status" value="1"/>
</dbReference>
<evidence type="ECO:0000256" key="4">
    <source>
        <dbReference type="ARBA" id="ARBA00022512"/>
    </source>
</evidence>
<dbReference type="GO" id="GO:0045490">
    <property type="term" value="P:pectin catabolic process"/>
    <property type="evidence" value="ECO:0007669"/>
    <property type="project" value="UniProtKB-UniRule"/>
</dbReference>
<evidence type="ECO:0000259" key="11">
    <source>
        <dbReference type="Pfam" id="PF01095"/>
    </source>
</evidence>
<evidence type="ECO:0000256" key="1">
    <source>
        <dbReference type="ARBA" id="ARBA00004191"/>
    </source>
</evidence>
<dbReference type="InterPro" id="IPR011050">
    <property type="entry name" value="Pectin_lyase_fold/virulence"/>
</dbReference>
<dbReference type="GO" id="GO:0042545">
    <property type="term" value="P:cell wall modification"/>
    <property type="evidence" value="ECO:0007669"/>
    <property type="project" value="UniProtKB-UniRule"/>
</dbReference>
<keyword evidence="4" id="KW-0134">Cell wall</keyword>
<comment type="pathway">
    <text evidence="2 10">Glycan metabolism; pectin degradation; 2-dehydro-3-deoxy-D-gluconate from pectin: step 1/5.</text>
</comment>
<evidence type="ECO:0000256" key="10">
    <source>
        <dbReference type="RuleBase" id="RU000589"/>
    </source>
</evidence>
<reference evidence="12 13" key="1">
    <citation type="submission" date="2021-09" db="EMBL/GenBank/DDBJ databases">
        <title>Genomic insights and catalytic innovation underlie evolution of tropane alkaloids biosynthesis.</title>
        <authorList>
            <person name="Wang Y.-J."/>
            <person name="Tian T."/>
            <person name="Huang J.-P."/>
            <person name="Huang S.-X."/>
        </authorList>
    </citation>
    <scope>NUCLEOTIDE SEQUENCE [LARGE SCALE GENOMIC DNA]</scope>
    <source>
        <strain evidence="12">KIB-2018</strain>
        <tissue evidence="12">Leaf</tissue>
    </source>
</reference>
<feature type="active site" evidence="9">
    <location>
        <position position="297"/>
    </location>
</feature>
<comment type="subcellular location">
    <subcellularLocation>
        <location evidence="1">Secreted</location>
        <location evidence="1">Cell wall</location>
    </subcellularLocation>
</comment>
<dbReference type="InterPro" id="IPR012334">
    <property type="entry name" value="Pectin_lyas_fold"/>
</dbReference>
<keyword evidence="6 10" id="KW-0378">Hydrolase</keyword>
<dbReference type="Gene3D" id="2.160.20.10">
    <property type="entry name" value="Single-stranded right-handed beta-helix, Pectin lyase-like"/>
    <property type="match status" value="1"/>
</dbReference>
<evidence type="ECO:0000256" key="5">
    <source>
        <dbReference type="ARBA" id="ARBA00022525"/>
    </source>
</evidence>
<dbReference type="EMBL" id="JAIWQS010000011">
    <property type="protein sequence ID" value="KAJ8750834.1"/>
    <property type="molecule type" value="Genomic_DNA"/>
</dbReference>
<dbReference type="GO" id="GO:0030599">
    <property type="term" value="F:pectinesterase activity"/>
    <property type="evidence" value="ECO:0007669"/>
    <property type="project" value="UniProtKB-UniRule"/>
</dbReference>
<feature type="domain" description="Pectinesterase catalytic" evidence="11">
    <location>
        <begin position="152"/>
        <end position="444"/>
    </location>
</feature>
<evidence type="ECO:0000256" key="7">
    <source>
        <dbReference type="ARBA" id="ARBA00023085"/>
    </source>
</evidence>